<evidence type="ECO:0008006" key="5">
    <source>
        <dbReference type="Google" id="ProtNLM"/>
    </source>
</evidence>
<organism evidence="3 4">
    <name type="scientific">Xiphophorus maculatus</name>
    <name type="common">Southern platyfish</name>
    <name type="synonym">Platypoecilus maculatus</name>
    <dbReference type="NCBI Taxonomy" id="8083"/>
    <lineage>
        <taxon>Eukaryota</taxon>
        <taxon>Metazoa</taxon>
        <taxon>Chordata</taxon>
        <taxon>Craniata</taxon>
        <taxon>Vertebrata</taxon>
        <taxon>Euteleostomi</taxon>
        <taxon>Actinopterygii</taxon>
        <taxon>Neopterygii</taxon>
        <taxon>Teleostei</taxon>
        <taxon>Neoteleostei</taxon>
        <taxon>Acanthomorphata</taxon>
        <taxon>Ovalentaria</taxon>
        <taxon>Atherinomorphae</taxon>
        <taxon>Cyprinodontiformes</taxon>
        <taxon>Poeciliidae</taxon>
        <taxon>Poeciliinae</taxon>
        <taxon>Xiphophorus</taxon>
    </lineage>
</organism>
<proteinExistence type="predicted"/>
<dbReference type="Ensembl" id="ENSXMAT00000028269.1">
    <property type="protein sequence ID" value="ENSXMAP00000029936.1"/>
    <property type="gene ID" value="ENSXMAG00000022223.1"/>
</dbReference>
<feature type="domain" description="Reverse transcriptase" evidence="1">
    <location>
        <begin position="362"/>
        <end position="632"/>
    </location>
</feature>
<evidence type="ECO:0000259" key="2">
    <source>
        <dbReference type="PROSITE" id="PS50879"/>
    </source>
</evidence>
<evidence type="ECO:0000313" key="3">
    <source>
        <dbReference type="Ensembl" id="ENSXMAP00000029936.1"/>
    </source>
</evidence>
<sequence>MDMKGNVIWCGDFNAHHSLWGSEKIDYNGNILEEFLDSNNLVCLNNGKKTRIDINSGKESVLDLTFVSSCLAPLCDWQVKNKSFGSDHYIIISKIRMGQVHRPEMIGGKWIFEKANWEEFYNLCDRKILNVQNDQSIESMNRVISQGILVAAEEAIPKTSGKNRRKLVPWWNEECRIAVRERNKAFKLVKRSHSFQHLIEYKKSQAKVRRTIRSTKREYWRGFCDTIGSSTKLEDVWGMIKKMGGDRREWSYPILNKNDTVAVTDKEKADMLVRTFVEIHSGKNLLGNEMEGRERTKKEYDGILRRKENNNDLMNYPFSIGELKRALDRTRNSAPGKDEVCYIMLKHVSEEVLNKLLILFNKIWKEGRLPCKWKEAIIIPLKKPGKDHSNPVNYRPIALTSNLCKLMERMVNERLTQYLESKHLIAPYQSGFRRGRGTMDPILCLEDDIRKAQINKETVVAVFFDVEKAYDMLWREGLMIKLHQIGIGGNMFNWLWDFLRDRNIQVKIGCQFSEICKIENGTPQGSVVSPTLFSVMINDIFKELSIGFGKSLFADDGALWKKGRNVDHLIVKIQEGIDKVSKWGVKWGFKFSIEKTKVMFFTNKKIGVDKKLCLYGKELERVDWFRFLGVVFDKKLTWGNHIEHIMEKNKKVLNIMRCLAGLTWGANFDSLRNIYVSLIRSRIDYGSVVYGSAAKTRLKKLDVIQARALRICLGAVKSTPICALQVESGEMPLCIRRQQLMVNYWISLKGHNADHPVKKLLGECWERGKKQIDSFGWVGDDRAKIFNVYYKEFSPTVLWPLRPTWIWKYINVDRTLTNIRKRKTLDTCQEFYNQMQNKYNEYLQIYTDGSKDPKSEATSIAVVIPELKISISKRTSDYLSVFAVELGAILVALEWVEETNRNKIIVCSDSLSALMSIGKGHTKNHQNILYEIMAVHHRICEQNKKVVLFWTPAHVGIMGNERADRLAKETIKKDYIDMQIKLSKSEGKSIIWKESKKIWEDRWVNEIKGRHLFRIQKTVDVERIRGLNRREEIIINRIRTGHSFLNGTLFKMGKHLTGLCRWCDEVETVEHVLIKCRKYASQRRLLKTELGVSRELKFEKVIDQLNSIEGKKKIFRFLKNTGIFKSL</sequence>
<dbReference type="GO" id="GO:0004523">
    <property type="term" value="F:RNA-DNA hybrid ribonuclease activity"/>
    <property type="evidence" value="ECO:0007669"/>
    <property type="project" value="InterPro"/>
</dbReference>
<dbReference type="PROSITE" id="PS50878">
    <property type="entry name" value="RT_POL"/>
    <property type="match status" value="1"/>
</dbReference>
<evidence type="ECO:0000313" key="4">
    <source>
        <dbReference type="Proteomes" id="UP000002852"/>
    </source>
</evidence>
<keyword evidence="4" id="KW-1185">Reference proteome</keyword>
<dbReference type="Pfam" id="PF14529">
    <property type="entry name" value="Exo_endo_phos_2"/>
    <property type="match status" value="1"/>
</dbReference>
<dbReference type="SUPFAM" id="SSF53098">
    <property type="entry name" value="Ribonuclease H-like"/>
    <property type="match status" value="1"/>
</dbReference>
<dbReference type="InterPro" id="IPR036691">
    <property type="entry name" value="Endo/exonu/phosph_ase_sf"/>
</dbReference>
<dbReference type="InterPro" id="IPR005135">
    <property type="entry name" value="Endo/exonuclease/phosphatase"/>
</dbReference>
<dbReference type="Proteomes" id="UP000002852">
    <property type="component" value="Unassembled WGS sequence"/>
</dbReference>
<dbReference type="PANTHER" id="PTHR36688">
    <property type="entry name" value="ENDO/EXONUCLEASE/PHOSPHATASE DOMAIN-CONTAINING PROTEIN"/>
    <property type="match status" value="1"/>
</dbReference>
<dbReference type="GO" id="GO:0003676">
    <property type="term" value="F:nucleic acid binding"/>
    <property type="evidence" value="ECO:0007669"/>
    <property type="project" value="InterPro"/>
</dbReference>
<dbReference type="Gene3D" id="3.30.420.10">
    <property type="entry name" value="Ribonuclease H-like superfamily/Ribonuclease H"/>
    <property type="match status" value="1"/>
</dbReference>
<dbReference type="InterPro" id="IPR052560">
    <property type="entry name" value="RdDP_mobile_element"/>
</dbReference>
<dbReference type="InterPro" id="IPR002156">
    <property type="entry name" value="RNaseH_domain"/>
</dbReference>
<dbReference type="InterPro" id="IPR043502">
    <property type="entry name" value="DNA/RNA_pol_sf"/>
</dbReference>
<reference evidence="3" key="3">
    <citation type="submission" date="2025-05" db="UniProtKB">
        <authorList>
            <consortium name="Ensembl"/>
        </authorList>
    </citation>
    <scope>IDENTIFICATION</scope>
    <source>
        <strain evidence="3">JP 163 A</strain>
    </source>
</reference>
<dbReference type="GeneTree" id="ENSGT01060000248530"/>
<dbReference type="PROSITE" id="PS50879">
    <property type="entry name" value="RNASE_H_1"/>
    <property type="match status" value="1"/>
</dbReference>
<reference evidence="4" key="2">
    <citation type="journal article" date="2013" name="Nat. Genet.">
        <title>The genome of the platyfish, Xiphophorus maculatus, provides insights into evolutionary adaptation and several complex traits.</title>
        <authorList>
            <person name="Schartl M."/>
            <person name="Walter R.B."/>
            <person name="Shen Y."/>
            <person name="Garcia T."/>
            <person name="Catchen J."/>
            <person name="Amores A."/>
            <person name="Braasch I."/>
            <person name="Chalopin D."/>
            <person name="Volff J.N."/>
            <person name="Lesch K.P."/>
            <person name="Bisazza A."/>
            <person name="Minx P."/>
            <person name="Hillier L."/>
            <person name="Wilson R.K."/>
            <person name="Fuerstenberg S."/>
            <person name="Boore J."/>
            <person name="Searle S."/>
            <person name="Postlethwait J.H."/>
            <person name="Warren W.C."/>
        </authorList>
    </citation>
    <scope>NUCLEOTIDE SEQUENCE [LARGE SCALE GENOMIC DNA]</scope>
    <source>
        <strain evidence="4">JP 163 A</strain>
    </source>
</reference>
<dbReference type="SUPFAM" id="SSF56672">
    <property type="entry name" value="DNA/RNA polymerases"/>
    <property type="match status" value="1"/>
</dbReference>
<dbReference type="Pfam" id="PF00078">
    <property type="entry name" value="RVT_1"/>
    <property type="match status" value="1"/>
</dbReference>
<feature type="domain" description="RNase H type-1" evidence="2">
    <location>
        <begin position="839"/>
        <end position="972"/>
    </location>
</feature>
<dbReference type="CDD" id="cd09276">
    <property type="entry name" value="Rnase_HI_RT_non_LTR"/>
    <property type="match status" value="1"/>
</dbReference>
<dbReference type="InterPro" id="IPR036397">
    <property type="entry name" value="RNaseH_sf"/>
</dbReference>
<dbReference type="GO" id="GO:0006259">
    <property type="term" value="P:DNA metabolic process"/>
    <property type="evidence" value="ECO:0007669"/>
    <property type="project" value="UniProtKB-ARBA"/>
</dbReference>
<dbReference type="CDD" id="cd01650">
    <property type="entry name" value="RT_nLTR_like"/>
    <property type="match status" value="1"/>
</dbReference>
<dbReference type="STRING" id="8083.ENSXMAP00000029936"/>
<dbReference type="InterPro" id="IPR012337">
    <property type="entry name" value="RNaseH-like_sf"/>
</dbReference>
<dbReference type="SUPFAM" id="SSF56219">
    <property type="entry name" value="DNase I-like"/>
    <property type="match status" value="1"/>
</dbReference>
<dbReference type="Gene3D" id="3.60.10.10">
    <property type="entry name" value="Endonuclease/exonuclease/phosphatase"/>
    <property type="match status" value="1"/>
</dbReference>
<protein>
    <recommendedName>
        <fullName evidence="5">Reverse transcriptase domain-containing protein</fullName>
    </recommendedName>
</protein>
<dbReference type="InterPro" id="IPR000477">
    <property type="entry name" value="RT_dom"/>
</dbReference>
<dbReference type="PANTHER" id="PTHR36688:SF2">
    <property type="entry name" value="ENDONUCLEASE_EXONUCLEASE_PHOSPHATASE DOMAIN-CONTAINING PROTEIN"/>
    <property type="match status" value="1"/>
</dbReference>
<dbReference type="AlphaFoldDB" id="A0A3B5QG47"/>
<dbReference type="Ensembl" id="ENSXMAT00000022399.1">
    <property type="protein sequence ID" value="ENSXMAP00000036652.1"/>
    <property type="gene ID" value="ENSXMAG00000026588.1"/>
</dbReference>
<evidence type="ECO:0000259" key="1">
    <source>
        <dbReference type="PROSITE" id="PS50878"/>
    </source>
</evidence>
<name>A0A3B5QG47_XIPMA</name>
<dbReference type="OMA" id="ANCKICI"/>
<reference evidence="4" key="1">
    <citation type="submission" date="2012-01" db="EMBL/GenBank/DDBJ databases">
        <authorList>
            <person name="Walter R."/>
            <person name="Schartl M."/>
            <person name="Warren W."/>
        </authorList>
    </citation>
    <scope>NUCLEOTIDE SEQUENCE [LARGE SCALE GENOMIC DNA]</scope>
    <source>
        <strain evidence="4">JP 163 A</strain>
    </source>
</reference>
<accession>A0A3B5QG47</accession>
<dbReference type="Pfam" id="PF00075">
    <property type="entry name" value="RNase_H"/>
    <property type="match status" value="1"/>
</dbReference>
<dbReference type="Ensembl" id="ENSXMAT00000023649.1">
    <property type="protein sequence ID" value="ENSXMAP00000035316.1"/>
    <property type="gene ID" value="ENSXMAG00000026248.1"/>
</dbReference>